<dbReference type="GO" id="GO:0060271">
    <property type="term" value="P:cilium assembly"/>
    <property type="evidence" value="ECO:0007669"/>
    <property type="project" value="TreeGrafter"/>
</dbReference>
<dbReference type="Proteomes" id="UP000728185">
    <property type="component" value="Unassembled WGS sequence"/>
</dbReference>
<keyword evidence="5" id="KW-0677">Repeat</keyword>
<dbReference type="PANTHER" id="PTHR14885">
    <property type="entry name" value="CILIA- AND FLAGELLA-ASSOCIATED PROTEIN 43-RELATED"/>
    <property type="match status" value="1"/>
</dbReference>
<evidence type="ECO:0000256" key="7">
    <source>
        <dbReference type="ARBA" id="ARBA00023212"/>
    </source>
</evidence>
<evidence type="ECO:0000256" key="8">
    <source>
        <dbReference type="ARBA" id="ARBA00023273"/>
    </source>
</evidence>
<keyword evidence="4" id="KW-0853">WD repeat</keyword>
<keyword evidence="8" id="KW-0966">Cell projection</keyword>
<evidence type="ECO:0000256" key="4">
    <source>
        <dbReference type="ARBA" id="ARBA00022574"/>
    </source>
</evidence>
<evidence type="ECO:0000256" key="3">
    <source>
        <dbReference type="ARBA" id="ARBA00022490"/>
    </source>
</evidence>
<evidence type="ECO:0000313" key="9">
    <source>
        <dbReference type="EMBL" id="KAA0185600.1"/>
    </source>
</evidence>
<evidence type="ECO:0000256" key="1">
    <source>
        <dbReference type="ARBA" id="ARBA00004138"/>
    </source>
</evidence>
<keyword evidence="6" id="KW-0175">Coiled coil</keyword>
<name>A0A8E0VH51_9TREM</name>
<comment type="subcellular location">
    <subcellularLocation>
        <location evidence="1">Cell projection</location>
        <location evidence="1">Cilium</location>
    </subcellularLocation>
    <subcellularLocation>
        <location evidence="2">Cytoplasm</location>
        <location evidence="2">Cytoskeleton</location>
    </subcellularLocation>
</comment>
<reference evidence="9" key="1">
    <citation type="submission" date="2019-05" db="EMBL/GenBank/DDBJ databases">
        <title>Annotation for the trematode Fasciolopsis buski.</title>
        <authorList>
            <person name="Choi Y.-J."/>
        </authorList>
    </citation>
    <scope>NUCLEOTIDE SEQUENCE</scope>
    <source>
        <strain evidence="9">HT</strain>
        <tissue evidence="9">Whole worm</tissue>
    </source>
</reference>
<comment type="caution">
    <text evidence="9">The sequence shown here is derived from an EMBL/GenBank/DDBJ whole genome shotgun (WGS) entry which is preliminary data.</text>
</comment>
<proteinExistence type="predicted"/>
<gene>
    <name evidence="9" type="ORF">FBUS_11040</name>
</gene>
<organism evidence="9 10">
    <name type="scientific">Fasciolopsis buskii</name>
    <dbReference type="NCBI Taxonomy" id="27845"/>
    <lineage>
        <taxon>Eukaryota</taxon>
        <taxon>Metazoa</taxon>
        <taxon>Spiralia</taxon>
        <taxon>Lophotrochozoa</taxon>
        <taxon>Platyhelminthes</taxon>
        <taxon>Trematoda</taxon>
        <taxon>Digenea</taxon>
        <taxon>Plagiorchiida</taxon>
        <taxon>Echinostomata</taxon>
        <taxon>Echinostomatoidea</taxon>
        <taxon>Fasciolidae</taxon>
        <taxon>Fasciolopsis</taxon>
    </lineage>
</organism>
<accession>A0A8E0VH51</accession>
<dbReference type="AlphaFoldDB" id="A0A8E0VH51"/>
<dbReference type="Pfam" id="PF25828">
    <property type="entry name" value="CC_Cfap43"/>
    <property type="match status" value="1"/>
</dbReference>
<evidence type="ECO:0000256" key="2">
    <source>
        <dbReference type="ARBA" id="ARBA00004245"/>
    </source>
</evidence>
<keyword evidence="7" id="KW-0206">Cytoskeleton</keyword>
<evidence type="ECO:0000313" key="10">
    <source>
        <dbReference type="Proteomes" id="UP000728185"/>
    </source>
</evidence>
<keyword evidence="10" id="KW-1185">Reference proteome</keyword>
<dbReference type="OrthoDB" id="535167at2759"/>
<evidence type="ECO:0000256" key="6">
    <source>
        <dbReference type="ARBA" id="ARBA00023054"/>
    </source>
</evidence>
<dbReference type="GO" id="GO:0005930">
    <property type="term" value="C:axoneme"/>
    <property type="evidence" value="ECO:0007669"/>
    <property type="project" value="TreeGrafter"/>
</dbReference>
<keyword evidence="3" id="KW-0963">Cytoplasm</keyword>
<protein>
    <submittedName>
        <fullName evidence="9">WD repeat-containing protein 96</fullName>
    </submittedName>
</protein>
<sequence>MAEENEQLTPMERISRQEFELDTDEQAAIIEETEQALKQVRYDIEMEDLANQFTWNVIKQHCWDEMQVKGRSLRAFNSKLEVSNFPLKPRGQLELSRLTAVQTRRRIQLQLEEEIERIARTSQQKAASEVSSYFYYLTLLSMLIHGYTN</sequence>
<dbReference type="EMBL" id="LUCM01010361">
    <property type="protein sequence ID" value="KAA0185600.1"/>
    <property type="molecule type" value="Genomic_DNA"/>
</dbReference>
<evidence type="ECO:0000256" key="5">
    <source>
        <dbReference type="ARBA" id="ARBA00022737"/>
    </source>
</evidence>
<dbReference type="PANTHER" id="PTHR14885:SF1">
    <property type="entry name" value="CILIA- AND FLAGELLA-ASSOCIATED PROTEIN 43"/>
    <property type="match status" value="1"/>
</dbReference>